<dbReference type="Pfam" id="PF01490">
    <property type="entry name" value="Aa_trans"/>
    <property type="match status" value="1"/>
</dbReference>
<feature type="transmembrane region" description="Helical" evidence="5">
    <location>
        <begin position="147"/>
        <end position="166"/>
    </location>
</feature>
<evidence type="ECO:0000313" key="13">
    <source>
        <dbReference type="EMBL" id="RHZ02118.1"/>
    </source>
</evidence>
<dbReference type="GO" id="GO:0005774">
    <property type="term" value="C:vacuolar membrane"/>
    <property type="evidence" value="ECO:0007669"/>
    <property type="project" value="TreeGrafter"/>
</dbReference>
<keyword evidence="4 5" id="KW-0472">Membrane</keyword>
<dbReference type="PANTHER" id="PTHR22950:SF349">
    <property type="entry name" value="AMINO ACID TRANSPORTER TRANSMEMBRANE DOMAIN-CONTAINING PROTEIN"/>
    <property type="match status" value="1"/>
</dbReference>
<dbReference type="InterPro" id="IPR013057">
    <property type="entry name" value="AA_transpt_TM"/>
</dbReference>
<dbReference type="EMBL" id="QUTA01007401">
    <property type="protein sequence ID" value="RHY07196.1"/>
    <property type="molecule type" value="Genomic_DNA"/>
</dbReference>
<dbReference type="EMBL" id="QUTH01001789">
    <property type="protein sequence ID" value="RHZ29276.1"/>
    <property type="molecule type" value="Genomic_DNA"/>
</dbReference>
<feature type="transmembrane region" description="Helical" evidence="5">
    <location>
        <begin position="37"/>
        <end position="64"/>
    </location>
</feature>
<dbReference type="EMBL" id="QUTG01000452">
    <property type="protein sequence ID" value="RHZ02118.1"/>
    <property type="molecule type" value="Genomic_DNA"/>
</dbReference>
<evidence type="ECO:0000313" key="20">
    <source>
        <dbReference type="Proteomes" id="UP000266196"/>
    </source>
</evidence>
<evidence type="ECO:0000313" key="19">
    <source>
        <dbReference type="Proteomes" id="UP000265716"/>
    </source>
</evidence>
<feature type="transmembrane region" description="Helical" evidence="5">
    <location>
        <begin position="375"/>
        <end position="397"/>
    </location>
</feature>
<sequence length="467" mass="50446">MAYLTVEDLKISFNLFCVVYGVGTLGMPGNYARAGFVWGTLAVLLMAAINIYTTASISKVLLVAPKKVKTYGDLGEWCLGKPGRYVTVLTQLLVCWMVPIAFLVLSGSLLTTLFPGTYDDTTWIILMGLVLMPVCLMPSLKESAGVAAAGAAGTLIADIVALYLLVSNMSPIPVGLSPPSPIPTFASVSSVFGNLSLGYSAGVVIPALQREHSQPQRMPRVIVFTLGVCSVLFLIISITGVSTVGCQIPGNLLFAITGTKLGFEASRGGVVLAFLSMQLHCSVAFAVILFPTFYIMERILFGFHKVHSVEEAVDYNNDLETPADKDESPVVPVEVDAAPTYNSSGDYLKAMVLRLVMVGISIVLAIVWKDQFMNILDFVGASSTAMTSMILPVLFTLKTFGNKLPAYEKIWCGFVLAICSALAVYVSYHTGKALFTPETPDKEIKFPHCPAEFQKVVYTNRTYYNLP</sequence>
<feature type="transmembrane region" description="Helical" evidence="5">
    <location>
        <begin position="221"/>
        <end position="250"/>
    </location>
</feature>
<evidence type="ECO:0000313" key="12">
    <source>
        <dbReference type="EMBL" id="RHY44734.1"/>
    </source>
</evidence>
<comment type="subcellular location">
    <subcellularLocation>
        <location evidence="1">Membrane</location>
        <topology evidence="1">Multi-pass membrane protein</topology>
    </subcellularLocation>
</comment>
<feature type="domain" description="Amino acid transporter transmembrane" evidence="6">
    <location>
        <begin position="11"/>
        <end position="426"/>
    </location>
</feature>
<dbReference type="AlphaFoldDB" id="W4FPP7"/>
<feature type="transmembrane region" description="Helical" evidence="5">
    <location>
        <begin position="270"/>
        <end position="295"/>
    </location>
</feature>
<keyword evidence="3 5" id="KW-1133">Transmembrane helix</keyword>
<evidence type="ECO:0000313" key="25">
    <source>
        <dbReference type="Proteomes" id="UP000285430"/>
    </source>
</evidence>
<evidence type="ECO:0000313" key="15">
    <source>
        <dbReference type="EMBL" id="RHZ15694.1"/>
    </source>
</evidence>
<reference evidence="18 19" key="3">
    <citation type="submission" date="2018-08" db="EMBL/GenBank/DDBJ databases">
        <title>Aphanomyces genome sequencing and annotation.</title>
        <authorList>
            <person name="Minardi D."/>
            <person name="Oidtmann B."/>
            <person name="Van Der Giezen M."/>
            <person name="Studholme D.J."/>
        </authorList>
    </citation>
    <scope>NUCLEOTIDE SEQUENCE [LARGE SCALE GENOMIC DNA]</scope>
    <source>
        <strain evidence="15 20">197901</strain>
        <strain evidence="12 22">D2</strain>
        <strain evidence="16 25">Da</strain>
        <strain evidence="14 27">FDL457</strain>
        <strain evidence="9 18">Kv</strain>
        <strain evidence="11 19">SA</strain>
        <strain evidence="10 23">Si</strain>
        <strain evidence="13 26">Sv</strain>
        <strain evidence="8 21">Yx</strain>
    </source>
</reference>
<evidence type="ECO:0000256" key="5">
    <source>
        <dbReference type="SAM" id="Phobius"/>
    </source>
</evidence>
<dbReference type="Proteomes" id="UP000266196">
    <property type="component" value="Unassembled WGS sequence"/>
</dbReference>
<feature type="transmembrane region" description="Helical" evidence="5">
    <location>
        <begin position="122"/>
        <end position="140"/>
    </location>
</feature>
<evidence type="ECO:0000313" key="9">
    <source>
        <dbReference type="EMBL" id="RHY14477.1"/>
    </source>
</evidence>
<proteinExistence type="predicted"/>
<dbReference type="Proteomes" id="UP000283543">
    <property type="component" value="Unassembled WGS sequence"/>
</dbReference>
<dbReference type="VEuPathDB" id="FungiDB:H257_14832"/>
<dbReference type="Proteomes" id="UP000285712">
    <property type="component" value="Unassembled WGS sequence"/>
</dbReference>
<evidence type="ECO:0000313" key="10">
    <source>
        <dbReference type="EMBL" id="RHY41994.1"/>
    </source>
</evidence>
<dbReference type="Proteomes" id="UP000266239">
    <property type="component" value="Unassembled WGS sequence"/>
</dbReference>
<organism evidence="7">
    <name type="scientific">Aphanomyces astaci</name>
    <name type="common">Crayfish plague agent</name>
    <dbReference type="NCBI Taxonomy" id="112090"/>
    <lineage>
        <taxon>Eukaryota</taxon>
        <taxon>Sar</taxon>
        <taxon>Stramenopiles</taxon>
        <taxon>Oomycota</taxon>
        <taxon>Saprolegniomycetes</taxon>
        <taxon>Saprolegniales</taxon>
        <taxon>Verrucalvaceae</taxon>
        <taxon>Aphanomyces</taxon>
    </lineage>
</organism>
<dbReference type="PANTHER" id="PTHR22950">
    <property type="entry name" value="AMINO ACID TRANSPORTER"/>
    <property type="match status" value="1"/>
</dbReference>
<dbReference type="EMBL" id="KI913176">
    <property type="protein sequence ID" value="ETV69462.1"/>
    <property type="molecule type" value="Genomic_DNA"/>
</dbReference>
<evidence type="ECO:0000313" key="24">
    <source>
        <dbReference type="Proteomes" id="UP000284702"/>
    </source>
</evidence>
<evidence type="ECO:0000313" key="22">
    <source>
        <dbReference type="Proteomes" id="UP000266643"/>
    </source>
</evidence>
<feature type="transmembrane region" description="Helical" evidence="5">
    <location>
        <begin position="186"/>
        <end position="209"/>
    </location>
</feature>
<evidence type="ECO:0000313" key="23">
    <source>
        <dbReference type="Proteomes" id="UP000283543"/>
    </source>
</evidence>
<reference evidence="17 24" key="2">
    <citation type="submission" date="2018-07" db="EMBL/GenBank/DDBJ databases">
        <title>Annotation of Aphanomyces astaci genome assembly.</title>
        <authorList>
            <person name="Studholme D.J."/>
        </authorList>
    </citation>
    <scope>NUCLEOTIDE SEQUENCE [LARGE SCALE GENOMIC DNA]</scope>
    <source>
        <strain evidence="17">Pc</strain>
    </source>
</reference>
<evidence type="ECO:0000256" key="3">
    <source>
        <dbReference type="ARBA" id="ARBA00022989"/>
    </source>
</evidence>
<dbReference type="EMBL" id="QUTE01010028">
    <property type="protein sequence ID" value="RHZ15694.1"/>
    <property type="molecule type" value="Genomic_DNA"/>
</dbReference>
<evidence type="ECO:0000313" key="26">
    <source>
        <dbReference type="Proteomes" id="UP000285712"/>
    </source>
</evidence>
<dbReference type="GeneID" id="20816828"/>
<evidence type="ECO:0000313" key="14">
    <source>
        <dbReference type="EMBL" id="RHZ05210.1"/>
    </source>
</evidence>
<dbReference type="Proteomes" id="UP000286510">
    <property type="component" value="Unassembled WGS sequence"/>
</dbReference>
<dbReference type="RefSeq" id="XP_009841035.1">
    <property type="nucleotide sequence ID" value="XM_009842733.1"/>
</dbReference>
<dbReference type="Proteomes" id="UP000285430">
    <property type="component" value="Unassembled WGS sequence"/>
</dbReference>
<dbReference type="EMBL" id="MZMZ02002107">
    <property type="protein sequence ID" value="RQM27270.1"/>
    <property type="molecule type" value="Genomic_DNA"/>
</dbReference>
<evidence type="ECO:0000313" key="27">
    <source>
        <dbReference type="Proteomes" id="UP000286510"/>
    </source>
</evidence>
<evidence type="ECO:0000313" key="7">
    <source>
        <dbReference type="EMBL" id="ETV69462.1"/>
    </source>
</evidence>
<feature type="transmembrane region" description="Helical" evidence="5">
    <location>
        <begin position="351"/>
        <end position="369"/>
    </location>
</feature>
<dbReference type="EMBL" id="QUTD01008817">
    <property type="protein sequence ID" value="RHY44734.1"/>
    <property type="molecule type" value="Genomic_DNA"/>
</dbReference>
<evidence type="ECO:0000313" key="16">
    <source>
        <dbReference type="EMBL" id="RHZ29276.1"/>
    </source>
</evidence>
<dbReference type="EMBL" id="QUTF01017052">
    <property type="protein sequence ID" value="RHZ05210.1"/>
    <property type="molecule type" value="Genomic_DNA"/>
</dbReference>
<evidence type="ECO:0000313" key="18">
    <source>
        <dbReference type="Proteomes" id="UP000265427"/>
    </source>
</evidence>
<dbReference type="Proteomes" id="UP000284702">
    <property type="component" value="Unassembled WGS sequence"/>
</dbReference>
<evidence type="ECO:0000256" key="1">
    <source>
        <dbReference type="ARBA" id="ARBA00004141"/>
    </source>
</evidence>
<feature type="transmembrane region" description="Helical" evidence="5">
    <location>
        <begin position="85"/>
        <end position="110"/>
    </location>
</feature>
<dbReference type="EMBL" id="QUTB01008608">
    <property type="protein sequence ID" value="RHY41994.1"/>
    <property type="molecule type" value="Genomic_DNA"/>
</dbReference>
<dbReference type="Proteomes" id="UP000265716">
    <property type="component" value="Unassembled WGS sequence"/>
</dbReference>
<dbReference type="STRING" id="112090.W4FPP7"/>
<evidence type="ECO:0000313" key="11">
    <source>
        <dbReference type="EMBL" id="RHY42158.1"/>
    </source>
</evidence>
<dbReference type="GO" id="GO:0015179">
    <property type="term" value="F:L-amino acid transmembrane transporter activity"/>
    <property type="evidence" value="ECO:0007669"/>
    <property type="project" value="TreeGrafter"/>
</dbReference>
<name>W4FPP7_APHAT</name>
<protein>
    <recommendedName>
        <fullName evidence="6">Amino acid transporter transmembrane domain-containing protein</fullName>
    </recommendedName>
</protein>
<evidence type="ECO:0000313" key="17">
    <source>
        <dbReference type="EMBL" id="RQM27270.1"/>
    </source>
</evidence>
<gene>
    <name evidence="17" type="ORF">B5M09_012741</name>
    <name evidence="8" type="ORF">DYB25_009518</name>
    <name evidence="14" type="ORF">DYB26_011496</name>
    <name evidence="12" type="ORF">DYB30_012301</name>
    <name evidence="15" type="ORF">DYB31_010593</name>
    <name evidence="10" type="ORF">DYB34_012400</name>
    <name evidence="13" type="ORF">DYB35_013040</name>
    <name evidence="9" type="ORF">DYB36_012163</name>
    <name evidence="16" type="ORF">DYB37_010385</name>
    <name evidence="11" type="ORF">DYB38_012507</name>
    <name evidence="7" type="ORF">H257_14832</name>
</gene>
<dbReference type="OrthoDB" id="67190at2759"/>
<feature type="transmembrane region" description="Helical" evidence="5">
    <location>
        <begin position="12"/>
        <end position="31"/>
    </location>
</feature>
<dbReference type="Proteomes" id="UP000266643">
    <property type="component" value="Unassembled WGS sequence"/>
</dbReference>
<keyword evidence="24" id="KW-1185">Reference proteome</keyword>
<dbReference type="EMBL" id="QUTC01009002">
    <property type="protein sequence ID" value="RHY42158.1"/>
    <property type="molecule type" value="Genomic_DNA"/>
</dbReference>
<keyword evidence="2 5" id="KW-0812">Transmembrane</keyword>
<feature type="transmembrane region" description="Helical" evidence="5">
    <location>
        <begin position="409"/>
        <end position="428"/>
    </location>
</feature>
<evidence type="ECO:0000313" key="21">
    <source>
        <dbReference type="Proteomes" id="UP000266239"/>
    </source>
</evidence>
<evidence type="ECO:0000259" key="6">
    <source>
        <dbReference type="Pfam" id="PF01490"/>
    </source>
</evidence>
<dbReference type="Proteomes" id="UP000265427">
    <property type="component" value="Unassembled WGS sequence"/>
</dbReference>
<reference evidence="7" key="1">
    <citation type="submission" date="2013-12" db="EMBL/GenBank/DDBJ databases">
        <title>The Genome Sequence of Aphanomyces astaci APO3.</title>
        <authorList>
            <consortium name="The Broad Institute Genomics Platform"/>
            <person name="Russ C."/>
            <person name="Tyler B."/>
            <person name="van West P."/>
            <person name="Dieguez-Uribeondo J."/>
            <person name="Young S.K."/>
            <person name="Zeng Q."/>
            <person name="Gargeya S."/>
            <person name="Fitzgerald M."/>
            <person name="Abouelleil A."/>
            <person name="Alvarado L."/>
            <person name="Chapman S.B."/>
            <person name="Gainer-Dewar J."/>
            <person name="Goldberg J."/>
            <person name="Griggs A."/>
            <person name="Gujja S."/>
            <person name="Hansen M."/>
            <person name="Howarth C."/>
            <person name="Imamovic A."/>
            <person name="Ireland A."/>
            <person name="Larimer J."/>
            <person name="McCowan C."/>
            <person name="Murphy C."/>
            <person name="Pearson M."/>
            <person name="Poon T.W."/>
            <person name="Priest M."/>
            <person name="Roberts A."/>
            <person name="Saif S."/>
            <person name="Shea T."/>
            <person name="Sykes S."/>
            <person name="Wortman J."/>
            <person name="Nusbaum C."/>
            <person name="Birren B."/>
        </authorList>
    </citation>
    <scope>NUCLEOTIDE SEQUENCE [LARGE SCALE GENOMIC DNA]</scope>
    <source>
        <strain evidence="7">APO3</strain>
    </source>
</reference>
<evidence type="ECO:0000256" key="4">
    <source>
        <dbReference type="ARBA" id="ARBA00023136"/>
    </source>
</evidence>
<dbReference type="EMBL" id="QUSZ01004397">
    <property type="protein sequence ID" value="RHY14477.1"/>
    <property type="molecule type" value="Genomic_DNA"/>
</dbReference>
<evidence type="ECO:0000256" key="2">
    <source>
        <dbReference type="ARBA" id="ARBA00022692"/>
    </source>
</evidence>
<evidence type="ECO:0000313" key="8">
    <source>
        <dbReference type="EMBL" id="RHY07196.1"/>
    </source>
</evidence>
<accession>W4FPP7</accession>